<comment type="caution">
    <text evidence="2">The sequence shown here is derived from an EMBL/GenBank/DDBJ whole genome shotgun (WGS) entry which is preliminary data.</text>
</comment>
<protein>
    <submittedName>
        <fullName evidence="2">Uncharacterized protein</fullName>
    </submittedName>
</protein>
<sequence>MPHKWIFKNFVLSGILDLATTSTSIQVLVHPKNHDVDLPNISVSSSVVVRLSKTIPGIQNFRLDFDYWYMSLDLFGGTIKANRVLGYEGAQEKGKRDSS</sequence>
<keyword evidence="1" id="KW-0732">Signal</keyword>
<evidence type="ECO:0000256" key="1">
    <source>
        <dbReference type="SAM" id="SignalP"/>
    </source>
</evidence>
<proteinExistence type="predicted"/>
<gene>
    <name evidence="2" type="ORF">HHI36_018745</name>
</gene>
<dbReference type="Proteomes" id="UP001516400">
    <property type="component" value="Unassembled WGS sequence"/>
</dbReference>
<accession>A0ABD2P1I3</accession>
<name>A0ABD2P1I3_9CUCU</name>
<feature type="signal peptide" evidence="1">
    <location>
        <begin position="1"/>
        <end position="21"/>
    </location>
</feature>
<dbReference type="AlphaFoldDB" id="A0ABD2P1I3"/>
<organism evidence="2 3">
    <name type="scientific">Cryptolaemus montrouzieri</name>
    <dbReference type="NCBI Taxonomy" id="559131"/>
    <lineage>
        <taxon>Eukaryota</taxon>
        <taxon>Metazoa</taxon>
        <taxon>Ecdysozoa</taxon>
        <taxon>Arthropoda</taxon>
        <taxon>Hexapoda</taxon>
        <taxon>Insecta</taxon>
        <taxon>Pterygota</taxon>
        <taxon>Neoptera</taxon>
        <taxon>Endopterygota</taxon>
        <taxon>Coleoptera</taxon>
        <taxon>Polyphaga</taxon>
        <taxon>Cucujiformia</taxon>
        <taxon>Coccinelloidea</taxon>
        <taxon>Coccinellidae</taxon>
        <taxon>Scymninae</taxon>
        <taxon>Scymnini</taxon>
        <taxon>Cryptolaemus</taxon>
    </lineage>
</organism>
<evidence type="ECO:0000313" key="3">
    <source>
        <dbReference type="Proteomes" id="UP001516400"/>
    </source>
</evidence>
<feature type="chain" id="PRO_5044834364" evidence="1">
    <location>
        <begin position="22"/>
        <end position="99"/>
    </location>
</feature>
<reference evidence="2 3" key="1">
    <citation type="journal article" date="2021" name="BMC Biol.">
        <title>Horizontally acquired antibacterial genes associated with adaptive radiation of ladybird beetles.</title>
        <authorList>
            <person name="Li H.S."/>
            <person name="Tang X.F."/>
            <person name="Huang Y.H."/>
            <person name="Xu Z.Y."/>
            <person name="Chen M.L."/>
            <person name="Du X.Y."/>
            <person name="Qiu B.Y."/>
            <person name="Chen P.T."/>
            <person name="Zhang W."/>
            <person name="Slipinski A."/>
            <person name="Escalona H.E."/>
            <person name="Waterhouse R.M."/>
            <person name="Zwick A."/>
            <person name="Pang H."/>
        </authorList>
    </citation>
    <scope>NUCLEOTIDE SEQUENCE [LARGE SCALE GENOMIC DNA]</scope>
    <source>
        <strain evidence="2">SYSU2018</strain>
    </source>
</reference>
<keyword evidence="3" id="KW-1185">Reference proteome</keyword>
<evidence type="ECO:0000313" key="2">
    <source>
        <dbReference type="EMBL" id="KAL3284588.1"/>
    </source>
</evidence>
<dbReference type="EMBL" id="JABFTP020000165">
    <property type="protein sequence ID" value="KAL3284588.1"/>
    <property type="molecule type" value="Genomic_DNA"/>
</dbReference>